<evidence type="ECO:0000259" key="2">
    <source>
        <dbReference type="Pfam" id="PF11860"/>
    </source>
</evidence>
<evidence type="ECO:0000259" key="1">
    <source>
        <dbReference type="Pfam" id="PF01471"/>
    </source>
</evidence>
<evidence type="ECO:0000313" key="3">
    <source>
        <dbReference type="EMBL" id="UXY16732.1"/>
    </source>
</evidence>
<accession>A0ABY6DQY7</accession>
<dbReference type="InterPro" id="IPR036365">
    <property type="entry name" value="PGBD-like_sf"/>
</dbReference>
<gene>
    <name evidence="3" type="ORF">N8I74_06835</name>
</gene>
<dbReference type="InterPro" id="IPR024408">
    <property type="entry name" value="Muramidase"/>
</dbReference>
<dbReference type="InterPro" id="IPR036366">
    <property type="entry name" value="PGBDSf"/>
</dbReference>
<organism evidence="3 4">
    <name type="scientific">Chitiniphilus purpureus</name>
    <dbReference type="NCBI Taxonomy" id="2981137"/>
    <lineage>
        <taxon>Bacteria</taxon>
        <taxon>Pseudomonadati</taxon>
        <taxon>Pseudomonadota</taxon>
        <taxon>Betaproteobacteria</taxon>
        <taxon>Neisseriales</taxon>
        <taxon>Chitinibacteraceae</taxon>
        <taxon>Chitiniphilus</taxon>
    </lineage>
</organism>
<keyword evidence="4" id="KW-1185">Reference proteome</keyword>
<evidence type="ECO:0000313" key="4">
    <source>
        <dbReference type="Proteomes" id="UP001061302"/>
    </source>
</evidence>
<proteinExistence type="predicted"/>
<dbReference type="Pfam" id="PF11860">
    <property type="entry name" value="Muramidase"/>
    <property type="match status" value="1"/>
</dbReference>
<dbReference type="RefSeq" id="WP_263126121.1">
    <property type="nucleotide sequence ID" value="NZ_CP106753.1"/>
</dbReference>
<sequence>MRVLRLGDTGVEVRELQQQLVRNGWQGKVDGWFGEATELAVRAAQQRYGLVVDGIAGPKTLETLKAGQRPLKLLTLQDLQRASEALGVPLASVQAVNEVESRGKGFLPDGRPVILFERHIMYRQLHAAGRDADALAQRYPAIVNTARGGYAGGATEHMRLGQAISIDADCALASASWGAFQIMGFHWQTLGYGTVQDFVRDMHDSEGHQLQAFVRFILADAALHKALKARKWADFARGYNGPAYKENLYDVKLARAYDRYAKVPA</sequence>
<protein>
    <submittedName>
        <fullName evidence="3">N-acetylmuramidase domain-containing protein</fullName>
    </submittedName>
</protein>
<dbReference type="SUPFAM" id="SSF47090">
    <property type="entry name" value="PGBD-like"/>
    <property type="match status" value="1"/>
</dbReference>
<dbReference type="Gene3D" id="1.10.101.10">
    <property type="entry name" value="PGBD-like superfamily/PGBD"/>
    <property type="match status" value="1"/>
</dbReference>
<dbReference type="Proteomes" id="UP001061302">
    <property type="component" value="Chromosome"/>
</dbReference>
<dbReference type="EMBL" id="CP106753">
    <property type="protein sequence ID" value="UXY16732.1"/>
    <property type="molecule type" value="Genomic_DNA"/>
</dbReference>
<feature type="domain" description="Peptidoglycan binding-like" evidence="1">
    <location>
        <begin position="10"/>
        <end position="64"/>
    </location>
</feature>
<name>A0ABY6DQY7_9NEIS</name>
<feature type="domain" description="N-acetylmuramidase" evidence="2">
    <location>
        <begin position="90"/>
        <end position="260"/>
    </location>
</feature>
<dbReference type="Pfam" id="PF01471">
    <property type="entry name" value="PG_binding_1"/>
    <property type="match status" value="1"/>
</dbReference>
<dbReference type="InterPro" id="IPR002477">
    <property type="entry name" value="Peptidoglycan-bd-like"/>
</dbReference>
<reference evidence="3" key="1">
    <citation type="submission" date="2022-10" db="EMBL/GenBank/DDBJ databases">
        <title>Chitiniphilus purpureus sp. nov., a novel chitin-degrading bacterium isolated from crawfish pond sediment.</title>
        <authorList>
            <person name="Li K."/>
        </authorList>
    </citation>
    <scope>NUCLEOTIDE SEQUENCE</scope>
    <source>
        <strain evidence="3">CD1</strain>
    </source>
</reference>